<dbReference type="Proteomes" id="UP000025227">
    <property type="component" value="Unplaced"/>
</dbReference>
<dbReference type="InterPro" id="IPR001304">
    <property type="entry name" value="C-type_lectin-like"/>
</dbReference>
<dbReference type="SUPFAM" id="SSF56436">
    <property type="entry name" value="C-type lectin-like"/>
    <property type="match status" value="1"/>
</dbReference>
<dbReference type="InterPro" id="IPR050111">
    <property type="entry name" value="C-type_lectin/snaclec_domain"/>
</dbReference>
<dbReference type="OrthoDB" id="5838060at2759"/>
<dbReference type="PROSITE" id="PS50041">
    <property type="entry name" value="C_TYPE_LECTIN_2"/>
    <property type="match status" value="1"/>
</dbReference>
<evidence type="ECO:0000313" key="4">
    <source>
        <dbReference type="WBParaSite" id="HCON_00090310-00001"/>
    </source>
</evidence>
<dbReference type="Pfam" id="PF00059">
    <property type="entry name" value="Lectin_C"/>
    <property type="match status" value="1"/>
</dbReference>
<protein>
    <submittedName>
        <fullName evidence="4">C-type lectin domain-containing protein</fullName>
    </submittedName>
</protein>
<dbReference type="OMA" id="FNWAAEI"/>
<dbReference type="InterPro" id="IPR016187">
    <property type="entry name" value="CTDL_fold"/>
</dbReference>
<proteinExistence type="predicted"/>
<evidence type="ECO:0000256" key="1">
    <source>
        <dbReference type="SAM" id="SignalP"/>
    </source>
</evidence>
<dbReference type="CDD" id="cd00037">
    <property type="entry name" value="CLECT"/>
    <property type="match status" value="1"/>
</dbReference>
<dbReference type="AlphaFoldDB" id="A0A7I5E9Q4"/>
<evidence type="ECO:0000259" key="2">
    <source>
        <dbReference type="PROSITE" id="PS50041"/>
    </source>
</evidence>
<dbReference type="SMART" id="SM00034">
    <property type="entry name" value="CLECT"/>
    <property type="match status" value="1"/>
</dbReference>
<dbReference type="InterPro" id="IPR016186">
    <property type="entry name" value="C-type_lectin-like/link_sf"/>
</dbReference>
<reference evidence="4" key="1">
    <citation type="submission" date="2020-12" db="UniProtKB">
        <authorList>
            <consortium name="WormBaseParasite"/>
        </authorList>
    </citation>
    <scope>IDENTIFICATION</scope>
    <source>
        <strain evidence="4">MHco3</strain>
    </source>
</reference>
<accession>A0A7I5E9Q4</accession>
<name>A0A7I5E9Q4_HAECO</name>
<dbReference type="Gene3D" id="3.10.100.10">
    <property type="entry name" value="Mannose-Binding Protein A, subunit A"/>
    <property type="match status" value="1"/>
</dbReference>
<dbReference type="PANTHER" id="PTHR22803">
    <property type="entry name" value="MANNOSE, PHOSPHOLIPASE, LECTIN RECEPTOR RELATED"/>
    <property type="match status" value="1"/>
</dbReference>
<feature type="domain" description="C-type lectin" evidence="2">
    <location>
        <begin position="178"/>
        <end position="290"/>
    </location>
</feature>
<feature type="chain" id="PRO_5029865872" evidence="1">
    <location>
        <begin position="19"/>
        <end position="291"/>
    </location>
</feature>
<feature type="signal peptide" evidence="1">
    <location>
        <begin position="1"/>
        <end position="18"/>
    </location>
</feature>
<sequence>MLRNSLLLFLHVLILVNGRFPQEEAACSDFGLNWSAEIRCLRAELSQCKRFVKNRGIRTADHYGYSKNYIEFSTTPPPPIDNNYTVTLEVKAPGQPGLEKTLADLTRQLNEKLNQIRERIEDEYKRKFDSFQSRFEKDLRRAQIRSDRSYSFLSNKHEKDFKIVMKRLDLFTARVHKRGPYEYAYMKLGNSWYKAEDDCLAWGGHLTSISDMKENEFVRSLLQGGSAWIGVNDVQRENIFVNTDRTPVVFKNFKRGQPDNGGHDENCVEMLSSGEWTDVYCLATKPFVCKR</sequence>
<keyword evidence="1" id="KW-0732">Signal</keyword>
<organism evidence="3 4">
    <name type="scientific">Haemonchus contortus</name>
    <name type="common">Barber pole worm</name>
    <dbReference type="NCBI Taxonomy" id="6289"/>
    <lineage>
        <taxon>Eukaryota</taxon>
        <taxon>Metazoa</taxon>
        <taxon>Ecdysozoa</taxon>
        <taxon>Nematoda</taxon>
        <taxon>Chromadorea</taxon>
        <taxon>Rhabditida</taxon>
        <taxon>Rhabditina</taxon>
        <taxon>Rhabditomorpha</taxon>
        <taxon>Strongyloidea</taxon>
        <taxon>Trichostrongylidae</taxon>
        <taxon>Haemonchus</taxon>
    </lineage>
</organism>
<dbReference type="WBParaSite" id="HCON_00090310-00001">
    <property type="protein sequence ID" value="HCON_00090310-00001"/>
    <property type="gene ID" value="HCON_00090310"/>
</dbReference>
<evidence type="ECO:0000313" key="3">
    <source>
        <dbReference type="Proteomes" id="UP000025227"/>
    </source>
</evidence>
<keyword evidence="3" id="KW-1185">Reference proteome</keyword>